<protein>
    <submittedName>
        <fullName evidence="1">Uncharacterized protein</fullName>
    </submittedName>
</protein>
<dbReference type="AlphaFoldDB" id="A0A8U0L8X8"/>
<dbReference type="SUPFAM" id="SSF56784">
    <property type="entry name" value="HAD-like"/>
    <property type="match status" value="1"/>
</dbReference>
<accession>A0A8U0L8X8</accession>
<evidence type="ECO:0000313" key="2">
    <source>
        <dbReference type="Proteomes" id="UP000494246"/>
    </source>
</evidence>
<dbReference type="Proteomes" id="UP000494246">
    <property type="component" value="Unassembled WGS sequence"/>
</dbReference>
<proteinExistence type="predicted"/>
<evidence type="ECO:0000313" key="1">
    <source>
        <dbReference type="EMBL" id="VWQ33942.1"/>
    </source>
</evidence>
<dbReference type="Gene3D" id="3.40.50.1000">
    <property type="entry name" value="HAD superfamily/HAD-like"/>
    <property type="match status" value="1"/>
</dbReference>
<name>A0A8U0L8X8_BIFLI</name>
<dbReference type="EMBL" id="CABWKH010000002">
    <property type="protein sequence ID" value="VWQ33942.1"/>
    <property type="molecule type" value="Genomic_DNA"/>
</dbReference>
<sequence>METLVFPPKEKQIQGWLATREENERLSTFQKDLFCSGFPYASLVTTMQEAELTKNRMLTCERNWPSHREEWCINLAKAFVSFFIESCILPKENKNTLLSLRKLGYRLCVISNLYAVYIPLLERFSLNEMTDSILLSCNAHARKPSTILIDQAFSGYMWAGYIGDNYRSDICPLLGTKVTPFFLTQSRVLAYLRQHGIGSVIESECPGGVTINRSVFRYLVNVGLIVDHPEYVIPYNQIIFCSGRYFLTPLSIMNIINSVPQVMNYMR</sequence>
<gene>
    <name evidence="1" type="ORF">BIFLH23_00583</name>
</gene>
<comment type="caution">
    <text evidence="1">The sequence shown here is derived from an EMBL/GenBank/DDBJ whole genome shotgun (WGS) entry which is preliminary data.</text>
</comment>
<dbReference type="RefSeq" id="WP_174772617.1">
    <property type="nucleotide sequence ID" value="NZ_CABWKH010000002.1"/>
</dbReference>
<dbReference type="InterPro" id="IPR036412">
    <property type="entry name" value="HAD-like_sf"/>
</dbReference>
<reference evidence="1 2" key="1">
    <citation type="submission" date="2019-10" db="EMBL/GenBank/DDBJ databases">
        <authorList>
            <consortium name="Melissa Lawson"/>
            <person name="O'neill I."/>
        </authorList>
    </citation>
    <scope>NUCLEOTIDE SEQUENCE [LARGE SCALE GENOMIC DNA]</scope>
    <source>
        <strain evidence="1">LH_23</strain>
    </source>
</reference>
<organism evidence="1 2">
    <name type="scientific">Bifidobacterium longum subsp. infantis</name>
    <dbReference type="NCBI Taxonomy" id="1682"/>
    <lineage>
        <taxon>Bacteria</taxon>
        <taxon>Bacillati</taxon>
        <taxon>Actinomycetota</taxon>
        <taxon>Actinomycetes</taxon>
        <taxon>Bifidobacteriales</taxon>
        <taxon>Bifidobacteriaceae</taxon>
        <taxon>Bifidobacterium</taxon>
    </lineage>
</organism>
<dbReference type="InterPro" id="IPR023214">
    <property type="entry name" value="HAD_sf"/>
</dbReference>